<keyword evidence="3" id="KW-1185">Reference proteome</keyword>
<dbReference type="AlphaFoldDB" id="A0A7W5DQK5"/>
<dbReference type="PANTHER" id="PTHR33608:SF6">
    <property type="entry name" value="BLL2464 PROTEIN"/>
    <property type="match status" value="1"/>
</dbReference>
<organism evidence="2 3">
    <name type="scientific">Microbacter margulisiae</name>
    <dbReference type="NCBI Taxonomy" id="1350067"/>
    <lineage>
        <taxon>Bacteria</taxon>
        <taxon>Pseudomonadati</taxon>
        <taxon>Bacteroidota</taxon>
        <taxon>Bacteroidia</taxon>
        <taxon>Bacteroidales</taxon>
        <taxon>Porphyromonadaceae</taxon>
        <taxon>Microbacter</taxon>
    </lineage>
</organism>
<evidence type="ECO:0000259" key="1">
    <source>
        <dbReference type="Pfam" id="PF01882"/>
    </source>
</evidence>
<dbReference type="Proteomes" id="UP000544222">
    <property type="component" value="Unassembled WGS sequence"/>
</dbReference>
<dbReference type="InterPro" id="IPR002881">
    <property type="entry name" value="DUF58"/>
</dbReference>
<dbReference type="InterPro" id="IPR036465">
    <property type="entry name" value="vWFA_dom_sf"/>
</dbReference>
<protein>
    <submittedName>
        <fullName evidence="2">Uncharacterized protein (DUF58 family)</fullName>
    </submittedName>
</protein>
<dbReference type="CDD" id="cd00198">
    <property type="entry name" value="vWFA"/>
    <property type="match status" value="1"/>
</dbReference>
<evidence type="ECO:0000313" key="2">
    <source>
        <dbReference type="EMBL" id="MBB3187156.1"/>
    </source>
</evidence>
<proteinExistence type="predicted"/>
<gene>
    <name evidence="2" type="ORF">FHX64_001319</name>
</gene>
<dbReference type="SUPFAM" id="SSF53300">
    <property type="entry name" value="vWA-like"/>
    <property type="match status" value="1"/>
</dbReference>
<feature type="domain" description="DUF58" evidence="1">
    <location>
        <begin position="42"/>
        <end position="247"/>
    </location>
</feature>
<name>A0A7W5DQK5_9PORP</name>
<evidence type="ECO:0000313" key="3">
    <source>
        <dbReference type="Proteomes" id="UP000544222"/>
    </source>
</evidence>
<accession>A0A7W5DQK5</accession>
<dbReference type="RefSeq" id="WP_183412957.1">
    <property type="nucleotide sequence ID" value="NZ_JACHYB010000001.1"/>
</dbReference>
<reference evidence="2 3" key="1">
    <citation type="submission" date="2020-08" db="EMBL/GenBank/DDBJ databases">
        <title>Genomic Encyclopedia of Type Strains, Phase IV (KMG-IV): sequencing the most valuable type-strain genomes for metagenomic binning, comparative biology and taxonomic classification.</title>
        <authorList>
            <person name="Goeker M."/>
        </authorList>
    </citation>
    <scope>NUCLEOTIDE SEQUENCE [LARGE SCALE GENOMIC DNA]</scope>
    <source>
        <strain evidence="2 3">DSM 27471</strain>
    </source>
</reference>
<dbReference type="Gene3D" id="3.40.50.410">
    <property type="entry name" value="von Willebrand factor, type A domain"/>
    <property type="match status" value="1"/>
</dbReference>
<dbReference type="EMBL" id="JACHYB010000001">
    <property type="protein sequence ID" value="MBB3187156.1"/>
    <property type="molecule type" value="Genomic_DNA"/>
</dbReference>
<comment type="caution">
    <text evidence="2">The sequence shown here is derived from an EMBL/GenBank/DDBJ whole genome shotgun (WGS) entry which is preliminary data.</text>
</comment>
<dbReference type="Pfam" id="PF01882">
    <property type="entry name" value="DUF58"/>
    <property type="match status" value="1"/>
</dbReference>
<sequence length="288" mass="33542">METTDLLKRVRQIEIKTRGLSNDIFAGEYHSAFKGRGMTFSEVREYQYGDDIRNIDWNVTARFNHPFVKIFEEERELTVMLLVDVSGSRDFGTMSQTKKNMITEIAATIAFSAIQNKDKIGVIFFSDKIEKFIPPQKGKKHTLYIIRELINFEPENSNTDISMVLEYFTSAIKRRCIAFLISDFIDGDFDRAISLANRKHDVVALQVYDPRETELPNIGLMKVKDAETGERLWVDTSDRRLRMAYHNWWGENQINLQQVLAKSHVDYVSISTDQDYVKALMRLFKQRS</sequence>
<dbReference type="PANTHER" id="PTHR33608">
    <property type="entry name" value="BLL2464 PROTEIN"/>
    <property type="match status" value="1"/>
</dbReference>